<name>A0A0B4GYI4_METGA</name>
<feature type="domain" description="Heterokaryon incompatibility" evidence="1">
    <location>
        <begin position="43"/>
        <end position="206"/>
    </location>
</feature>
<gene>
    <name evidence="2" type="ORF">MGU_10136</name>
</gene>
<sequence length="597" mass="67168">MPAIYSDRLAGKQVRILELLPGSGNESVKTRLITSDLSDGPDFEAVSYVWGEQTVKCQISCEGATITITESLHDALLQIRLPRISRQIWADAVCINQQDLVERSQQVSLMQLIYSQASRVLVWLGRDCGEKVHLAVSAIDLIYESCISYAQAQNLNLAECMSFKHLESVRVVTDKSLDGAFDKETWLSISRFYARPWFERIWCAQEIILAQHGIILIDTCHVTWERVGAAAAVLTAQISQPTQYSSGHRQCDKAYRCVSAAQLYFHQGKDTILGNLETFCIRKATDPRDIVYGLLGLQDCTLVGRILEPDYSKNTAEVYVDVVMAAVNDGSGLRILSNVQHEDSYRQKDHLPSWVPYWPRQRSVSFLDRQTWCAGGQQAAEVSFPSRWEMAASGIVFEEIVSVSDIHPTSLDDYGSLHPFPDLMLALWSEVNTSNKSGEPSRLSFEALCRTLTGGHTANGEVVYQLDANQRWEFYADYVAFIDHILQSTGQRSRTYTPLDLAGISGNWQRYARGVRYACRSRRIFRTQEGSLGLGPACTGVGDRVCVLKGGKVPYVLRPTKDSFYFLGECYMDDIMRGELYQRENIKYPKSTMLSVK</sequence>
<evidence type="ECO:0000259" key="1">
    <source>
        <dbReference type="Pfam" id="PF06985"/>
    </source>
</evidence>
<evidence type="ECO:0000313" key="3">
    <source>
        <dbReference type="Proteomes" id="UP000031192"/>
    </source>
</evidence>
<dbReference type="PANTHER" id="PTHR24148">
    <property type="entry name" value="ANKYRIN REPEAT DOMAIN-CONTAINING PROTEIN 39 HOMOLOG-RELATED"/>
    <property type="match status" value="1"/>
</dbReference>
<proteinExistence type="predicted"/>
<dbReference type="InterPro" id="IPR010730">
    <property type="entry name" value="HET"/>
</dbReference>
<accession>A0A0B4GYI4</accession>
<reference evidence="2 3" key="1">
    <citation type="journal article" date="2014" name="Proc. Natl. Acad. Sci. U.S.A.">
        <title>Trajectory and genomic determinants of fungal-pathogen speciation and host adaptation.</title>
        <authorList>
            <person name="Hu X."/>
            <person name="Xiao G."/>
            <person name="Zheng P."/>
            <person name="Shang Y."/>
            <person name="Su Y."/>
            <person name="Zhang X."/>
            <person name="Liu X."/>
            <person name="Zhan S."/>
            <person name="St Leger R.J."/>
            <person name="Wang C."/>
        </authorList>
    </citation>
    <scope>NUCLEOTIDE SEQUENCE [LARGE SCALE GENOMIC DNA]</scope>
    <source>
        <strain evidence="2 3">ARSEF 977</strain>
    </source>
</reference>
<dbReference type="InterPro" id="IPR052895">
    <property type="entry name" value="HetReg/Transcr_Mod"/>
</dbReference>
<dbReference type="AlphaFoldDB" id="A0A0B4GYI4"/>
<dbReference type="HOGENOM" id="CLU_004184_7_5_1"/>
<dbReference type="Proteomes" id="UP000031192">
    <property type="component" value="Unassembled WGS sequence"/>
</dbReference>
<dbReference type="OrthoDB" id="4939761at2759"/>
<dbReference type="PANTHER" id="PTHR24148:SF64">
    <property type="entry name" value="HETEROKARYON INCOMPATIBILITY DOMAIN-CONTAINING PROTEIN"/>
    <property type="match status" value="1"/>
</dbReference>
<dbReference type="Pfam" id="PF06985">
    <property type="entry name" value="HET"/>
    <property type="match status" value="1"/>
</dbReference>
<evidence type="ECO:0000313" key="2">
    <source>
        <dbReference type="EMBL" id="KID82541.1"/>
    </source>
</evidence>
<comment type="caution">
    <text evidence="2">The sequence shown here is derived from an EMBL/GenBank/DDBJ whole genome shotgun (WGS) entry which is preliminary data.</text>
</comment>
<organism evidence="2 3">
    <name type="scientific">Metarhizium guizhouense (strain ARSEF 977)</name>
    <dbReference type="NCBI Taxonomy" id="1276136"/>
    <lineage>
        <taxon>Eukaryota</taxon>
        <taxon>Fungi</taxon>
        <taxon>Dikarya</taxon>
        <taxon>Ascomycota</taxon>
        <taxon>Pezizomycotina</taxon>
        <taxon>Sordariomycetes</taxon>
        <taxon>Hypocreomycetidae</taxon>
        <taxon>Hypocreales</taxon>
        <taxon>Clavicipitaceae</taxon>
        <taxon>Metarhizium</taxon>
    </lineage>
</organism>
<keyword evidence="3" id="KW-1185">Reference proteome</keyword>
<protein>
    <submittedName>
        <fullName evidence="2">Heterokaryon incompatibility protein</fullName>
    </submittedName>
</protein>
<dbReference type="Pfam" id="PF26639">
    <property type="entry name" value="Het-6_barrel"/>
    <property type="match status" value="1"/>
</dbReference>
<dbReference type="EMBL" id="AZNH01000082">
    <property type="protein sequence ID" value="KID82541.1"/>
    <property type="molecule type" value="Genomic_DNA"/>
</dbReference>